<dbReference type="InterPro" id="IPR012337">
    <property type="entry name" value="RNaseH-like_sf"/>
</dbReference>
<dbReference type="InterPro" id="IPR001584">
    <property type="entry name" value="Integrase_cat-core"/>
</dbReference>
<organism evidence="4 5">
    <name type="scientific">Scytalidium lignicola</name>
    <name type="common">Hyphomycete</name>
    <dbReference type="NCBI Taxonomy" id="5539"/>
    <lineage>
        <taxon>Eukaryota</taxon>
        <taxon>Fungi</taxon>
        <taxon>Dikarya</taxon>
        <taxon>Ascomycota</taxon>
        <taxon>Pezizomycotina</taxon>
        <taxon>Leotiomycetes</taxon>
        <taxon>Leotiomycetes incertae sedis</taxon>
        <taxon>Scytalidium</taxon>
    </lineage>
</organism>
<dbReference type="Pfam" id="PF22936">
    <property type="entry name" value="Pol_BBD"/>
    <property type="match status" value="1"/>
</dbReference>
<dbReference type="PANTHER" id="PTHR11439:SF483">
    <property type="entry name" value="PEPTIDE SYNTHASE GLIP-LIKE, PUTATIVE (AFU_ORTHOLOGUE AFUA_3G12920)-RELATED"/>
    <property type="match status" value="1"/>
</dbReference>
<comment type="caution">
    <text evidence="4">The sequence shown here is derived from an EMBL/GenBank/DDBJ whole genome shotgun (WGS) entry which is preliminary data.</text>
</comment>
<feature type="compositionally biased region" description="Low complexity" evidence="2">
    <location>
        <begin position="120"/>
        <end position="137"/>
    </location>
</feature>
<name>A0A3E2GVL6_SCYLI</name>
<feature type="region of interest" description="Disordered" evidence="2">
    <location>
        <begin position="1"/>
        <end position="42"/>
    </location>
</feature>
<dbReference type="InterPro" id="IPR036397">
    <property type="entry name" value="RNaseH_sf"/>
</dbReference>
<feature type="compositionally biased region" description="Basic and acidic residues" evidence="2">
    <location>
        <begin position="78"/>
        <end position="97"/>
    </location>
</feature>
<dbReference type="Pfam" id="PF07727">
    <property type="entry name" value="RVT_2"/>
    <property type="match status" value="1"/>
</dbReference>
<feature type="compositionally biased region" description="Acidic residues" evidence="2">
    <location>
        <begin position="1"/>
        <end position="11"/>
    </location>
</feature>
<protein>
    <recommendedName>
        <fullName evidence="3">Integrase catalytic domain-containing protein</fullName>
    </recommendedName>
</protein>
<feature type="non-terminal residue" evidence="4">
    <location>
        <position position="1"/>
    </location>
</feature>
<dbReference type="STRING" id="5539.A0A3E2GVL6"/>
<keyword evidence="1" id="KW-0694">RNA-binding</keyword>
<dbReference type="AlphaFoldDB" id="A0A3E2GVL6"/>
<dbReference type="EMBL" id="NCSJ02000400">
    <property type="protein sequence ID" value="RFU24803.1"/>
    <property type="molecule type" value="Genomic_DNA"/>
</dbReference>
<dbReference type="Gene3D" id="3.30.420.10">
    <property type="entry name" value="Ribonuclease H-like superfamily/Ribonuclease H"/>
    <property type="match status" value="1"/>
</dbReference>
<dbReference type="SUPFAM" id="SSF53098">
    <property type="entry name" value="Ribonuclease H-like"/>
    <property type="match status" value="1"/>
</dbReference>
<feature type="domain" description="Integrase catalytic" evidence="3">
    <location>
        <begin position="348"/>
        <end position="517"/>
    </location>
</feature>
<gene>
    <name evidence="4" type="ORF">B7463_g11531</name>
</gene>
<dbReference type="PROSITE" id="PS50994">
    <property type="entry name" value="INTEGRASE"/>
    <property type="match status" value="1"/>
</dbReference>
<evidence type="ECO:0000259" key="3">
    <source>
        <dbReference type="PROSITE" id="PS50994"/>
    </source>
</evidence>
<sequence>MLNEQEEELREESDKDNAHIARTSQHNSSSCRNRSRLTESGGSRPDLKCYLCKGNHYFRNCKHLDLAGKLLRKHLREKKEKKAVRLRENSFDKDKHSNTKSSSKPSSKKSTPKQYGYRATTKSDTDLSSSSDISDSTTDSDPEQLEVTETCHLSKEELSKAIPQSWPSDTGVSSYMSDQPSIFKHMIPIKRRRIKVGGGEMFAEYKGLAELKCDDGSSMLLQDVLYVPDLGVNLLFARRLCQAGLKGLFNATKMYFMNGNKKIVTATMKNGLYIVLHVSKGYEETAFPSVELDEKTTEIQTHANDNQTNEPELKDTEKERYLLFHRRFAYLGPKKIRNLHKVTTLETLIKVPRKRKICEFDVARPFPQSLRGNKYFLLIIDNFTRKNWVLPLSNKSDAQGELEVWKTVVELQAETKIKVARSDNAPELLQVIEGWRINQGVESQPTTIASSYQNGLAEQNINTVEADMRVMLKEADLPLEFWDEAIEADVYLRNRTDTGPVINGKTVSPEEAWTGVTPSIDHIRFKVYSPELGYIAWLSRIIVDENTKGGTVDLRIRNCEAGSQGTPNTMSDCKPRGRPKKDANTETILTKATLDNLPRLKTTPQVIIPPFTPPPNVPAFTEEDFPMETDKVAREPKPLVKDTTEQIPNNQTLELILLDTKLTSAQEEISTLGLPTKESTTAFVVPVEAEEIRILGTRRRTILKDYAMAEELLSLHINGTWEEVISLKGANLVLCKWVYAVKTNVDGTIERFKACLVARGFSQVHGEDYLKTFALTVRMDTLRLFLAIVVAENLECYQYDIKNAFTESHLKEKIYLAAPPGVPVKRGYALYALRSLYGLKFSITTGKHKTKKIPAADYESLRPATDDDTRINVREYQQGIGSILFTMIFTRPDIAFVIGKLSQFISDPVKHHGHALKNLMRYLRSTIKLRLRYSPGGVYKHFVVYSDADWANDKHDRKSISGNIVMFYNGPISWSSKKQKENANLVQMLGDNQGAIALTKNLHLHERSKHIDICYHYIRDLGEKGRLRVDFVPTTEMIADGFTKPLQRVAFERFKNQIGLSDRPLSN</sequence>
<feature type="compositionally biased region" description="Polar residues" evidence="2">
    <location>
        <begin position="22"/>
        <end position="32"/>
    </location>
</feature>
<evidence type="ECO:0000256" key="2">
    <source>
        <dbReference type="SAM" id="MobiDB-lite"/>
    </source>
</evidence>
<dbReference type="OMA" id="QTHANDN"/>
<dbReference type="InterPro" id="IPR013103">
    <property type="entry name" value="RVT_2"/>
</dbReference>
<evidence type="ECO:0000313" key="5">
    <source>
        <dbReference type="Proteomes" id="UP000258309"/>
    </source>
</evidence>
<dbReference type="OrthoDB" id="5429139at2759"/>
<accession>A0A3E2GVL6</accession>
<dbReference type="PANTHER" id="PTHR11439">
    <property type="entry name" value="GAG-POL-RELATED RETROTRANSPOSON"/>
    <property type="match status" value="1"/>
</dbReference>
<dbReference type="CDD" id="cd09272">
    <property type="entry name" value="RNase_HI_RT_Ty1"/>
    <property type="match status" value="1"/>
</dbReference>
<reference evidence="4 5" key="1">
    <citation type="submission" date="2018-05" db="EMBL/GenBank/DDBJ databases">
        <title>Draft genome sequence of Scytalidium lignicola DSM 105466, a ubiquitous saprotrophic fungus.</title>
        <authorList>
            <person name="Buettner E."/>
            <person name="Gebauer A.M."/>
            <person name="Hofrichter M."/>
            <person name="Liers C."/>
            <person name="Kellner H."/>
        </authorList>
    </citation>
    <scope>NUCLEOTIDE SEQUENCE [LARGE SCALE GENOMIC DNA]</scope>
    <source>
        <strain evidence="4 5">DSM 105466</strain>
    </source>
</reference>
<dbReference type="GO" id="GO:0003723">
    <property type="term" value="F:RNA binding"/>
    <property type="evidence" value="ECO:0007669"/>
    <property type="project" value="UniProtKB-KW"/>
</dbReference>
<evidence type="ECO:0000313" key="4">
    <source>
        <dbReference type="EMBL" id="RFU24803.1"/>
    </source>
</evidence>
<feature type="region of interest" description="Disordered" evidence="2">
    <location>
        <begin position="78"/>
        <end position="145"/>
    </location>
</feature>
<feature type="non-terminal residue" evidence="4">
    <location>
        <position position="1067"/>
    </location>
</feature>
<proteinExistence type="predicted"/>
<dbReference type="GO" id="GO:0005634">
    <property type="term" value="C:nucleus"/>
    <property type="evidence" value="ECO:0007669"/>
    <property type="project" value="UniProtKB-ARBA"/>
</dbReference>
<dbReference type="InterPro" id="IPR054722">
    <property type="entry name" value="PolX-like_BBD"/>
</dbReference>
<evidence type="ECO:0000256" key="1">
    <source>
        <dbReference type="ARBA" id="ARBA00022884"/>
    </source>
</evidence>
<dbReference type="Proteomes" id="UP000258309">
    <property type="component" value="Unassembled WGS sequence"/>
</dbReference>
<keyword evidence="5" id="KW-1185">Reference proteome</keyword>
<dbReference type="GO" id="GO:0015074">
    <property type="term" value="P:DNA integration"/>
    <property type="evidence" value="ECO:0007669"/>
    <property type="project" value="InterPro"/>
</dbReference>
<feature type="region of interest" description="Disordered" evidence="2">
    <location>
        <begin position="563"/>
        <end position="582"/>
    </location>
</feature>